<feature type="domain" description="HTH cro/C1-type" evidence="1">
    <location>
        <begin position="6"/>
        <end position="66"/>
    </location>
</feature>
<dbReference type="Proteomes" id="UP001154111">
    <property type="component" value="Chromosome"/>
</dbReference>
<keyword evidence="4" id="KW-1185">Reference proteome</keyword>
<evidence type="ECO:0000313" key="3">
    <source>
        <dbReference type="EMBL" id="CAH2760736.1"/>
    </source>
</evidence>
<dbReference type="AlphaFoldDB" id="A0AAU9VGP8"/>
<accession>A0AAU9VGP8</accession>
<dbReference type="Gene3D" id="1.25.40.10">
    <property type="entry name" value="Tetratricopeptide repeat domain"/>
    <property type="match status" value="1"/>
</dbReference>
<dbReference type="InterPro" id="IPR001387">
    <property type="entry name" value="Cro/C1-type_HTH"/>
</dbReference>
<dbReference type="Gene3D" id="1.10.260.40">
    <property type="entry name" value="lambda repressor-like DNA-binding domains"/>
    <property type="match status" value="1"/>
</dbReference>
<organism evidence="2 5">
    <name type="scientific">Erysipelothrix amsterdamensis</name>
    <dbReference type="NCBI Taxonomy" id="2929157"/>
    <lineage>
        <taxon>Bacteria</taxon>
        <taxon>Bacillati</taxon>
        <taxon>Bacillota</taxon>
        <taxon>Erysipelotrichia</taxon>
        <taxon>Erysipelotrichales</taxon>
        <taxon>Erysipelotrichaceae</taxon>
        <taxon>Erysipelothrix</taxon>
    </lineage>
</organism>
<proteinExistence type="predicted"/>
<gene>
    <name evidence="2" type="ORF">ERYAMS2_00327</name>
    <name evidence="3" type="ORF">ERYAMS_00037</name>
</gene>
<sequence length="397" mass="45983">MLGTLLRNERLNQNMSQQALCEGICSISYLSKIESNTVTPSDEILDLLFDCLGIDLVRDQSKIEVFTNGYNSFWSDYLAYTTPLICKELKSLATLCLYSNETINAHLLLYYSTNDDQYLIRLKDFEPMFSVDQRLAYALAFSETLTSENKIHYLLQTTGIDQYGIIHQELGITYYITGLYYSAIETLSQAYELFSKQGNVKGMYLSSFTMGSSYANLTYTSPDQLEMMEFYYNRGLKLNRYLEEPNASSSINYNLGATYLLIGDYTKAQLHLTRAYENVQTEAAQFQELNTLILQKLCLLNILQNQRDLAHNHFSKLDEPTDQLSKNVYDLLEFMLERPGYIHEKEYEDILILCKDTANLQAHHGYVLMYVKFLIQYYKANRLYKKALNLTSEYKIS</sequence>
<name>A0AAU9VGP8_9FIRM</name>
<dbReference type="Pfam" id="PF01381">
    <property type="entry name" value="HTH_3"/>
    <property type="match status" value="1"/>
</dbReference>
<protein>
    <submittedName>
        <fullName evidence="2">Helix-turn-helix transcriptional regulator</fullName>
    </submittedName>
</protein>
<dbReference type="RefSeq" id="WP_254007083.1">
    <property type="nucleotide sequence ID" value="NZ_OW659477.1"/>
</dbReference>
<dbReference type="SMART" id="SM00530">
    <property type="entry name" value="HTH_XRE"/>
    <property type="match status" value="1"/>
</dbReference>
<dbReference type="InterPro" id="IPR011990">
    <property type="entry name" value="TPR-like_helical_dom_sf"/>
</dbReference>
<evidence type="ECO:0000313" key="2">
    <source>
        <dbReference type="EMBL" id="CAH2760724.1"/>
    </source>
</evidence>
<dbReference type="PROSITE" id="PS50943">
    <property type="entry name" value="HTH_CROC1"/>
    <property type="match status" value="1"/>
</dbReference>
<dbReference type="EMBL" id="OW659477">
    <property type="protein sequence ID" value="CAH2760724.1"/>
    <property type="molecule type" value="Genomic_DNA"/>
</dbReference>
<evidence type="ECO:0000313" key="4">
    <source>
        <dbReference type="Proteomes" id="UP001154095"/>
    </source>
</evidence>
<dbReference type="InterPro" id="IPR019734">
    <property type="entry name" value="TPR_rpt"/>
</dbReference>
<dbReference type="CDD" id="cd00093">
    <property type="entry name" value="HTH_XRE"/>
    <property type="match status" value="1"/>
</dbReference>
<evidence type="ECO:0000313" key="5">
    <source>
        <dbReference type="Proteomes" id="UP001154111"/>
    </source>
</evidence>
<dbReference type="InterPro" id="IPR010982">
    <property type="entry name" value="Lambda_DNA-bd_dom_sf"/>
</dbReference>
<evidence type="ECO:0000259" key="1">
    <source>
        <dbReference type="PROSITE" id="PS50943"/>
    </source>
</evidence>
<dbReference type="SUPFAM" id="SSF47413">
    <property type="entry name" value="lambda repressor-like DNA-binding domains"/>
    <property type="match status" value="1"/>
</dbReference>
<dbReference type="GO" id="GO:0003677">
    <property type="term" value="F:DNA binding"/>
    <property type="evidence" value="ECO:0007669"/>
    <property type="project" value="InterPro"/>
</dbReference>
<reference evidence="2" key="1">
    <citation type="submission" date="2022-04" db="EMBL/GenBank/DDBJ databases">
        <authorList>
            <person name="Forde T."/>
        </authorList>
    </citation>
    <scope>NUCLEOTIDE SEQUENCE</scope>
    <source>
        <strain evidence="2">A18Y016a</strain>
        <strain evidence="3">A18Y020d</strain>
    </source>
</reference>
<dbReference type="SMART" id="SM00028">
    <property type="entry name" value="TPR"/>
    <property type="match status" value="2"/>
</dbReference>
<dbReference type="Proteomes" id="UP001154095">
    <property type="component" value="Chromosome"/>
</dbReference>
<dbReference type="EMBL" id="OW659496">
    <property type="protein sequence ID" value="CAH2760736.1"/>
    <property type="molecule type" value="Genomic_DNA"/>
</dbReference>
<dbReference type="SUPFAM" id="SSF48452">
    <property type="entry name" value="TPR-like"/>
    <property type="match status" value="1"/>
</dbReference>